<name>A0A0B5I539_9ACTN</name>
<proteinExistence type="inferred from homology"/>
<evidence type="ECO:0000313" key="5">
    <source>
        <dbReference type="EMBL" id="AJF64743.1"/>
    </source>
</evidence>
<keyword evidence="5" id="KW-0067">ATP-binding</keyword>
<feature type="compositionally biased region" description="Low complexity" evidence="3">
    <location>
        <begin position="322"/>
        <end position="346"/>
    </location>
</feature>
<dbReference type="KEGG" id="svt:SVTN_10190"/>
<dbReference type="GO" id="GO:0016887">
    <property type="term" value="F:ATP hydrolysis activity"/>
    <property type="evidence" value="ECO:0007669"/>
    <property type="project" value="InterPro"/>
</dbReference>
<dbReference type="EMBL" id="CP010407">
    <property type="protein sequence ID" value="AJF64743.1"/>
    <property type="molecule type" value="Genomic_DNA"/>
</dbReference>
<feature type="domain" description="ABC transporter" evidence="4">
    <location>
        <begin position="19"/>
        <end position="267"/>
    </location>
</feature>
<dbReference type="Gene3D" id="3.40.50.300">
    <property type="entry name" value="P-loop containing nucleotide triphosphate hydrolases"/>
    <property type="match status" value="1"/>
</dbReference>
<dbReference type="GO" id="GO:0005524">
    <property type="term" value="F:ATP binding"/>
    <property type="evidence" value="ECO:0007669"/>
    <property type="project" value="UniProtKB-KW"/>
</dbReference>
<gene>
    <name evidence="5" type="ORF">SVTN_10190</name>
</gene>
<keyword evidence="6" id="KW-1185">Reference proteome</keyword>
<evidence type="ECO:0000259" key="4">
    <source>
        <dbReference type="PROSITE" id="PS50893"/>
    </source>
</evidence>
<sequence>MGGGTVGTETEEQPHGAAVVADGFGLKGPRGWAFRKVSFRAEPGTLVAIEGPSGSGRTCLLLALTGRMKTQEGNAEVGGLPLPRKMAAVRRISALGQVPGVSELDPAFTVAEHLRERALLQRRFDGSVRALLRRPAERAATARTRIDEAVAAAGLDLDALPKGERTSVRDLERLEALRLSIALALIGRPRLLAVDDTDLKLSDADRAEAWALLRSLAASGTTVLAVCSEAPEDALRITTLEGGTTADTASEAPADPAKTDPAETGVPKTGPAKTSITKTGPAKTSITKTDPAKTSITKTDPAKTGITKTDPAKTETAETGIAKTAPAGTGAEGGTAEDTTAAVGEPAADDTTDATTEEGAADALAETGRA</sequence>
<keyword evidence="5" id="KW-0547">Nucleotide-binding</keyword>
<comment type="similarity">
    <text evidence="1">Belongs to the ABC transporter superfamily.</text>
</comment>
<dbReference type="STRING" id="362257.SVTN_10190"/>
<feature type="compositionally biased region" description="Polar residues" evidence="3">
    <location>
        <begin position="272"/>
        <end position="298"/>
    </location>
</feature>
<dbReference type="PANTHER" id="PTHR43335">
    <property type="entry name" value="ABC TRANSPORTER, ATP-BINDING PROTEIN"/>
    <property type="match status" value="1"/>
</dbReference>
<feature type="region of interest" description="Disordered" evidence="3">
    <location>
        <begin position="242"/>
        <end position="370"/>
    </location>
</feature>
<reference evidence="5 6" key="1">
    <citation type="submission" date="2014-12" db="EMBL/GenBank/DDBJ databases">
        <title>Complete genome sequence of Streptomyces vietnamensis strain GIMV4.0001, a genetic manipulable producer of the benzoisochromanequinone antibiotic granaticin.</title>
        <authorList>
            <person name="Deng M.R."/>
            <person name="Guo J."/>
            <person name="Ma L.Y."/>
            <person name="Feng G.D."/>
            <person name="Mo C.Y."/>
            <person name="Zhu H.H."/>
        </authorList>
    </citation>
    <scope>NUCLEOTIDE SEQUENCE [LARGE SCALE GENOMIC DNA]</scope>
    <source>
        <strain evidence="6">GIMV4.0001</strain>
    </source>
</reference>
<dbReference type="InterPro" id="IPR003439">
    <property type="entry name" value="ABC_transporter-like_ATP-bd"/>
</dbReference>
<evidence type="ECO:0000313" key="6">
    <source>
        <dbReference type="Proteomes" id="UP000031774"/>
    </source>
</evidence>
<protein>
    <submittedName>
        <fullName evidence="5">ABC transporter ATP-binding protein</fullName>
    </submittedName>
</protein>
<feature type="compositionally biased region" description="Acidic residues" evidence="3">
    <location>
        <begin position="347"/>
        <end position="360"/>
    </location>
</feature>
<dbReference type="AlphaFoldDB" id="A0A0B5I539"/>
<dbReference type="Pfam" id="PF00005">
    <property type="entry name" value="ABC_tran"/>
    <property type="match status" value="1"/>
</dbReference>
<accession>A0A0B5I539</accession>
<keyword evidence="2" id="KW-0813">Transport</keyword>
<dbReference type="Proteomes" id="UP000031774">
    <property type="component" value="Chromosome"/>
</dbReference>
<dbReference type="HOGENOM" id="CLU_000604_29_0_11"/>
<evidence type="ECO:0000256" key="3">
    <source>
        <dbReference type="SAM" id="MobiDB-lite"/>
    </source>
</evidence>
<dbReference type="PROSITE" id="PS50893">
    <property type="entry name" value="ABC_TRANSPORTER_2"/>
    <property type="match status" value="1"/>
</dbReference>
<evidence type="ECO:0000256" key="2">
    <source>
        <dbReference type="ARBA" id="ARBA00022448"/>
    </source>
</evidence>
<feature type="compositionally biased region" description="Low complexity" evidence="3">
    <location>
        <begin position="361"/>
        <end position="370"/>
    </location>
</feature>
<evidence type="ECO:0000256" key="1">
    <source>
        <dbReference type="ARBA" id="ARBA00005417"/>
    </source>
</evidence>
<organism evidence="5 6">
    <name type="scientific">Streptomyces vietnamensis</name>
    <dbReference type="NCBI Taxonomy" id="362257"/>
    <lineage>
        <taxon>Bacteria</taxon>
        <taxon>Bacillati</taxon>
        <taxon>Actinomycetota</taxon>
        <taxon>Actinomycetes</taxon>
        <taxon>Kitasatosporales</taxon>
        <taxon>Streptomycetaceae</taxon>
        <taxon>Streptomyces</taxon>
    </lineage>
</organism>
<dbReference type="SUPFAM" id="SSF52540">
    <property type="entry name" value="P-loop containing nucleoside triphosphate hydrolases"/>
    <property type="match status" value="1"/>
</dbReference>
<dbReference type="InterPro" id="IPR027417">
    <property type="entry name" value="P-loop_NTPase"/>
</dbReference>